<proteinExistence type="predicted"/>
<dbReference type="RefSeq" id="WP_063364964.1">
    <property type="nucleotide sequence ID" value="NZ_AQHB01000049.1"/>
</dbReference>
<accession>A0A166XLR2</accession>
<gene>
    <name evidence="1" type="ORF">N475_11410</name>
</gene>
<organism evidence="1 2">
    <name type="scientific">Pseudoalteromonas luteoviolacea DSM 6061</name>
    <dbReference type="NCBI Taxonomy" id="1365250"/>
    <lineage>
        <taxon>Bacteria</taxon>
        <taxon>Pseudomonadati</taxon>
        <taxon>Pseudomonadota</taxon>
        <taxon>Gammaproteobacteria</taxon>
        <taxon>Alteromonadales</taxon>
        <taxon>Pseudoalteromonadaceae</taxon>
        <taxon>Pseudoalteromonas</taxon>
    </lineage>
</organism>
<dbReference type="PATRIC" id="fig|1365250.3.peg.1506"/>
<reference evidence="1 2" key="1">
    <citation type="submission" date="2013-07" db="EMBL/GenBank/DDBJ databases">
        <title>Comparative Genomic and Metabolomic Analysis of Twelve Strains of Pseudoalteromonas luteoviolacea.</title>
        <authorList>
            <person name="Vynne N.G."/>
            <person name="Mansson M."/>
            <person name="Gram L."/>
        </authorList>
    </citation>
    <scope>NUCLEOTIDE SEQUENCE [LARGE SCALE GENOMIC DNA]</scope>
    <source>
        <strain evidence="1 2">DSM 6061</strain>
    </source>
</reference>
<dbReference type="EMBL" id="AUYB01000094">
    <property type="protein sequence ID" value="KZN40552.1"/>
    <property type="molecule type" value="Genomic_DNA"/>
</dbReference>
<sequence>MKVIYIVALFLLAGCQSTKIVTPKLPDTVKESDISKVVLFMESNLKIGESRVYFGEKEKNYASFAKAGKKALKLLPGEYKFEIWSQGSATHHLEAVLESNKTTCIRIFSNTTNLAGKFVVPLLRNLTSTHEAEVVDCPQIDEHGEDSVENS</sequence>
<evidence type="ECO:0000313" key="1">
    <source>
        <dbReference type="EMBL" id="KZN40552.1"/>
    </source>
</evidence>
<dbReference type="Proteomes" id="UP000076643">
    <property type="component" value="Unassembled WGS sequence"/>
</dbReference>
<dbReference type="AlphaFoldDB" id="A0A166XLR2"/>
<evidence type="ECO:0008006" key="3">
    <source>
        <dbReference type="Google" id="ProtNLM"/>
    </source>
</evidence>
<protein>
    <recommendedName>
        <fullName evidence="3">DUF2846 domain-containing protein</fullName>
    </recommendedName>
</protein>
<evidence type="ECO:0000313" key="2">
    <source>
        <dbReference type="Proteomes" id="UP000076643"/>
    </source>
</evidence>
<keyword evidence="2" id="KW-1185">Reference proteome</keyword>
<dbReference type="PROSITE" id="PS51257">
    <property type="entry name" value="PROKAR_LIPOPROTEIN"/>
    <property type="match status" value="1"/>
</dbReference>
<comment type="caution">
    <text evidence="1">The sequence shown here is derived from an EMBL/GenBank/DDBJ whole genome shotgun (WGS) entry which is preliminary data.</text>
</comment>
<name>A0A166XLR2_9GAMM</name>